<dbReference type="InterPro" id="IPR001807">
    <property type="entry name" value="ClC"/>
</dbReference>
<feature type="transmembrane region" description="Helical" evidence="11">
    <location>
        <begin position="435"/>
        <end position="454"/>
    </location>
</feature>
<evidence type="ECO:0000256" key="7">
    <source>
        <dbReference type="ARBA" id="ARBA00023173"/>
    </source>
</evidence>
<dbReference type="Proteomes" id="UP000593765">
    <property type="component" value="Chromosome"/>
</dbReference>
<accession>A0A7M2X1I0</accession>
<gene>
    <name evidence="13" type="ORF">IPV69_09690</name>
</gene>
<comment type="subcellular location">
    <subcellularLocation>
        <location evidence="1">Membrane</location>
        <topology evidence="1">Multi-pass membrane protein</topology>
    </subcellularLocation>
</comment>
<dbReference type="InterPro" id="IPR014743">
    <property type="entry name" value="Cl-channel_core"/>
</dbReference>
<dbReference type="EMBL" id="CP063458">
    <property type="protein sequence ID" value="QOV91607.1"/>
    <property type="molecule type" value="Genomic_DNA"/>
</dbReference>
<dbReference type="SMART" id="SM00116">
    <property type="entry name" value="CBS"/>
    <property type="match status" value="1"/>
</dbReference>
<evidence type="ECO:0000256" key="4">
    <source>
        <dbReference type="ARBA" id="ARBA00022989"/>
    </source>
</evidence>
<organism evidence="13 14">
    <name type="scientific">Humisphaera borealis</name>
    <dbReference type="NCBI Taxonomy" id="2807512"/>
    <lineage>
        <taxon>Bacteria</taxon>
        <taxon>Pseudomonadati</taxon>
        <taxon>Planctomycetota</taxon>
        <taxon>Phycisphaerae</taxon>
        <taxon>Tepidisphaerales</taxon>
        <taxon>Tepidisphaeraceae</taxon>
        <taxon>Humisphaera</taxon>
    </lineage>
</organism>
<dbReference type="AlphaFoldDB" id="A0A7M2X1I0"/>
<evidence type="ECO:0000256" key="1">
    <source>
        <dbReference type="ARBA" id="ARBA00004141"/>
    </source>
</evidence>
<dbReference type="CDD" id="cd00400">
    <property type="entry name" value="Voltage_gated_ClC"/>
    <property type="match status" value="1"/>
</dbReference>
<dbReference type="InterPro" id="IPR046342">
    <property type="entry name" value="CBS_dom_sf"/>
</dbReference>
<protein>
    <submittedName>
        <fullName evidence="13">Chloride channel protein</fullName>
    </submittedName>
</protein>
<evidence type="ECO:0000313" key="13">
    <source>
        <dbReference type="EMBL" id="QOV91607.1"/>
    </source>
</evidence>
<feature type="transmembrane region" description="Helical" evidence="11">
    <location>
        <begin position="230"/>
        <end position="254"/>
    </location>
</feature>
<dbReference type="SUPFAM" id="SSF81340">
    <property type="entry name" value="Clc chloride channel"/>
    <property type="match status" value="1"/>
</dbReference>
<reference evidence="13 14" key="1">
    <citation type="submission" date="2020-10" db="EMBL/GenBank/DDBJ databases">
        <title>Wide distribution of Phycisphaera-like planctomycetes from WD2101 soil group in peatlands and genome analysis of the first cultivated representative.</title>
        <authorList>
            <person name="Dedysh S.N."/>
            <person name="Beletsky A.V."/>
            <person name="Ivanova A."/>
            <person name="Kulichevskaya I.S."/>
            <person name="Suzina N.E."/>
            <person name="Philippov D.A."/>
            <person name="Rakitin A.L."/>
            <person name="Mardanov A.V."/>
            <person name="Ravin N.V."/>
        </authorList>
    </citation>
    <scope>NUCLEOTIDE SEQUENCE [LARGE SCALE GENOMIC DNA]</scope>
    <source>
        <strain evidence="13 14">M1803</strain>
    </source>
</reference>
<feature type="transmembrane region" description="Helical" evidence="11">
    <location>
        <begin position="396"/>
        <end position="423"/>
    </location>
</feature>
<evidence type="ECO:0000256" key="9">
    <source>
        <dbReference type="ARBA" id="ARBA00023303"/>
    </source>
</evidence>
<evidence type="ECO:0000256" key="10">
    <source>
        <dbReference type="PROSITE-ProRule" id="PRU00703"/>
    </source>
</evidence>
<dbReference type="GO" id="GO:0005254">
    <property type="term" value="F:chloride channel activity"/>
    <property type="evidence" value="ECO:0007669"/>
    <property type="project" value="UniProtKB-KW"/>
</dbReference>
<evidence type="ECO:0000256" key="5">
    <source>
        <dbReference type="ARBA" id="ARBA00023065"/>
    </source>
</evidence>
<keyword evidence="6 11" id="KW-0472">Membrane</keyword>
<keyword evidence="2" id="KW-0813">Transport</keyword>
<feature type="transmembrane region" description="Helical" evidence="11">
    <location>
        <begin position="338"/>
        <end position="359"/>
    </location>
</feature>
<feature type="transmembrane region" description="Helical" evidence="11">
    <location>
        <begin position="153"/>
        <end position="175"/>
    </location>
</feature>
<keyword evidence="5" id="KW-0406">Ion transport</keyword>
<dbReference type="PANTHER" id="PTHR43427:SF6">
    <property type="entry name" value="CHLORIDE CHANNEL PROTEIN CLC-E"/>
    <property type="match status" value="1"/>
</dbReference>
<dbReference type="InterPro" id="IPR050368">
    <property type="entry name" value="ClC-type_chloride_channel"/>
</dbReference>
<keyword evidence="4 11" id="KW-1133">Transmembrane helix</keyword>
<feature type="domain" description="CBS" evidence="12">
    <location>
        <begin position="552"/>
        <end position="610"/>
    </location>
</feature>
<dbReference type="KEGG" id="hbs:IPV69_09690"/>
<dbReference type="RefSeq" id="WP_206294907.1">
    <property type="nucleotide sequence ID" value="NZ_CP063458.1"/>
</dbReference>
<dbReference type="PANTHER" id="PTHR43427">
    <property type="entry name" value="CHLORIDE CHANNEL PROTEIN CLC-E"/>
    <property type="match status" value="1"/>
</dbReference>
<proteinExistence type="predicted"/>
<dbReference type="Pfam" id="PF00654">
    <property type="entry name" value="Voltage_CLC"/>
    <property type="match status" value="1"/>
</dbReference>
<keyword evidence="9" id="KW-0407">Ion channel</keyword>
<sequence length="611" mass="64622">MQRLGFSENALLLPLAVIIGILSAVAAMTFHEAIGMVRNRLFVSTFSPEQLYGPWLFMLVLIPAAGGLAVGLISRYLVRRTEGHGVVDVIETVLRSRGRISAIMSLEKIFSSALTIGSGGSAGAEGPIVQIGAGISSGVGQLLQIGRAHFPTLIGCGTAAGISAIFGSPIGGVLFTLEVILLDFSIRAFTPIVLASVISYVTTQKIHHWLHDVTLEPIFRVPPHLLPDTLTWSGVVPVVMLGVSCGLIGAIFTLSMHRSEELFRKVPIHPALRPAAGGAALGLLGVFYVVVFGWMMLGKPKPFNSNAYPLPAFFSDGYGVIQQMLSDDFHTSASFHQLVLLLSFVVLAKIVGTCLTLSTGGSGGVIAPSLVLGATTGALLGVLLRHAGWISDDLKPGFFALIGMGAVLASVVHAPLASILILMEVAGGQSGQRDVILPAMLACVTATGTARLISRDSIYTLGLRRRGVVLGSGGDVTLLRRLTVDVVPMDPVRAVAINAPLKDLLDAVADNEQDFVALDAHGMYAGIALAQDVRTAIMQNQATPHLLVEDLARSDIPAVNTTDDLSVAFEAFSRHDVNRLPVCLVNQPGRVIGLISRTEVMRVYHKALTEN</sequence>
<feature type="transmembrane region" description="Helical" evidence="11">
    <location>
        <begin position="275"/>
        <end position="296"/>
    </location>
</feature>
<evidence type="ECO:0000313" key="14">
    <source>
        <dbReference type="Proteomes" id="UP000593765"/>
    </source>
</evidence>
<name>A0A7M2X1I0_9BACT</name>
<evidence type="ECO:0000256" key="8">
    <source>
        <dbReference type="ARBA" id="ARBA00023214"/>
    </source>
</evidence>
<keyword evidence="10" id="KW-0129">CBS domain</keyword>
<keyword evidence="7" id="KW-0869">Chloride channel</keyword>
<keyword evidence="8" id="KW-0868">Chloride</keyword>
<dbReference type="InterPro" id="IPR000644">
    <property type="entry name" value="CBS_dom"/>
</dbReference>
<feature type="transmembrane region" description="Helical" evidence="11">
    <location>
        <begin position="51"/>
        <end position="73"/>
    </location>
</feature>
<dbReference type="Gene3D" id="3.10.580.10">
    <property type="entry name" value="CBS-domain"/>
    <property type="match status" value="1"/>
</dbReference>
<dbReference type="Gene3D" id="1.10.3080.10">
    <property type="entry name" value="Clc chloride channel"/>
    <property type="match status" value="1"/>
</dbReference>
<evidence type="ECO:0000256" key="2">
    <source>
        <dbReference type="ARBA" id="ARBA00022448"/>
    </source>
</evidence>
<evidence type="ECO:0000256" key="6">
    <source>
        <dbReference type="ARBA" id="ARBA00023136"/>
    </source>
</evidence>
<dbReference type="PRINTS" id="PR00762">
    <property type="entry name" value="CLCHANNEL"/>
</dbReference>
<feature type="transmembrane region" description="Helical" evidence="11">
    <location>
        <begin position="365"/>
        <end position="384"/>
    </location>
</feature>
<evidence type="ECO:0000259" key="12">
    <source>
        <dbReference type="PROSITE" id="PS51371"/>
    </source>
</evidence>
<dbReference type="Pfam" id="PF00571">
    <property type="entry name" value="CBS"/>
    <property type="match status" value="1"/>
</dbReference>
<evidence type="ECO:0000256" key="3">
    <source>
        <dbReference type="ARBA" id="ARBA00022692"/>
    </source>
</evidence>
<feature type="transmembrane region" description="Helical" evidence="11">
    <location>
        <begin position="12"/>
        <end position="31"/>
    </location>
</feature>
<dbReference type="GO" id="GO:0034707">
    <property type="term" value="C:chloride channel complex"/>
    <property type="evidence" value="ECO:0007669"/>
    <property type="project" value="UniProtKB-KW"/>
</dbReference>
<keyword evidence="14" id="KW-1185">Reference proteome</keyword>
<dbReference type="PROSITE" id="PS51371">
    <property type="entry name" value="CBS"/>
    <property type="match status" value="1"/>
</dbReference>
<dbReference type="SUPFAM" id="SSF54631">
    <property type="entry name" value="CBS-domain pair"/>
    <property type="match status" value="1"/>
</dbReference>
<evidence type="ECO:0000256" key="11">
    <source>
        <dbReference type="SAM" id="Phobius"/>
    </source>
</evidence>
<keyword evidence="3 11" id="KW-0812">Transmembrane</keyword>